<name>A0ACD3RMC2_LARCR</name>
<proteinExistence type="predicted"/>
<evidence type="ECO:0000313" key="1">
    <source>
        <dbReference type="EMBL" id="TMS20485.1"/>
    </source>
</evidence>
<dbReference type="EMBL" id="CM011677">
    <property type="protein sequence ID" value="TMS20485.1"/>
    <property type="molecule type" value="Genomic_DNA"/>
</dbReference>
<reference evidence="1" key="1">
    <citation type="submission" date="2018-11" db="EMBL/GenBank/DDBJ databases">
        <title>The sequence and de novo assembly of Larimichthys crocea genome using PacBio and Hi-C technologies.</title>
        <authorList>
            <person name="Xu P."/>
            <person name="Chen B."/>
            <person name="Zhou Z."/>
            <person name="Ke Q."/>
            <person name="Wu Y."/>
            <person name="Bai H."/>
            <person name="Pu F."/>
        </authorList>
    </citation>
    <scope>NUCLEOTIDE SEQUENCE</scope>
    <source>
        <tissue evidence="1">Muscle</tissue>
    </source>
</reference>
<organism evidence="1 2">
    <name type="scientific">Larimichthys crocea</name>
    <name type="common">Large yellow croaker</name>
    <name type="synonym">Pseudosciaena crocea</name>
    <dbReference type="NCBI Taxonomy" id="215358"/>
    <lineage>
        <taxon>Eukaryota</taxon>
        <taxon>Metazoa</taxon>
        <taxon>Chordata</taxon>
        <taxon>Craniata</taxon>
        <taxon>Vertebrata</taxon>
        <taxon>Euteleostomi</taxon>
        <taxon>Actinopterygii</taxon>
        <taxon>Neopterygii</taxon>
        <taxon>Teleostei</taxon>
        <taxon>Neoteleostei</taxon>
        <taxon>Acanthomorphata</taxon>
        <taxon>Eupercaria</taxon>
        <taxon>Sciaenidae</taxon>
        <taxon>Larimichthys</taxon>
    </lineage>
</organism>
<comment type="caution">
    <text evidence="1">The sequence shown here is derived from an EMBL/GenBank/DDBJ whole genome shotgun (WGS) entry which is preliminary data.</text>
</comment>
<sequence>MKAWQTRFLYFLVLNAAVQYVTSLEEELADSIFGNFLDPIKDVLDPKDGANQTVAKFSLRKPSDPDNDLCYIVPGKPDSLAACTFNSTSKTFLVIHGWTLSGMFESWVAKLVSALYEREQTANVIVVDWLNSAQNHYVVAAQNTKVVGQEIARFIDWIEETT</sequence>
<accession>A0ACD3RMC2</accession>
<keyword evidence="2" id="KW-1185">Reference proteome</keyword>
<dbReference type="Proteomes" id="UP000793456">
    <property type="component" value="Chromosome IV"/>
</dbReference>
<gene>
    <name evidence="1" type="ORF">E3U43_006978</name>
</gene>
<protein>
    <submittedName>
        <fullName evidence="1">Uncharacterized protein</fullName>
    </submittedName>
</protein>
<evidence type="ECO:0000313" key="2">
    <source>
        <dbReference type="Proteomes" id="UP000793456"/>
    </source>
</evidence>